<organism evidence="1 2">
    <name type="scientific">Desulfosudis oleivorans (strain DSM 6200 / JCM 39069 / Hxd3)</name>
    <name type="common">Desulfococcus oleovorans</name>
    <dbReference type="NCBI Taxonomy" id="96561"/>
    <lineage>
        <taxon>Bacteria</taxon>
        <taxon>Pseudomonadati</taxon>
        <taxon>Thermodesulfobacteriota</taxon>
        <taxon>Desulfobacteria</taxon>
        <taxon>Desulfobacterales</taxon>
        <taxon>Desulfosudaceae</taxon>
        <taxon>Desulfosudis</taxon>
    </lineage>
</organism>
<evidence type="ECO:0000313" key="2">
    <source>
        <dbReference type="Proteomes" id="UP000008561"/>
    </source>
</evidence>
<dbReference type="Proteomes" id="UP000008561">
    <property type="component" value="Chromosome"/>
</dbReference>
<dbReference type="SUPFAM" id="SSF53254">
    <property type="entry name" value="Phosphoglycerate mutase-like"/>
    <property type="match status" value="1"/>
</dbReference>
<dbReference type="KEGG" id="dol:Dole_2862"/>
<sequence length="230" mass="25808">MTTTQPYGLAMARLLERLYNRPGTSRLVVVMRHSARRYAEHPAGEPFMELTEEGKEIAHAWGKALPPGAPVSFFSSFIGRCIETAYLIDKGHVAAGGQTRHTVIEETLSPYYVRNAHRFLEVCKTLSDFFTQWFAGRISPEIIDHPSDIAGRMAGFWHHRLDTGSTGEKTVDICITHDWNLFVAREYLLGLAHDAHGDVAYLDGVVVFEEKGKRYIVSPDNDPAVLPDRP</sequence>
<gene>
    <name evidence="1" type="ordered locus">Dole_2862</name>
</gene>
<dbReference type="Gene3D" id="3.40.50.1240">
    <property type="entry name" value="Phosphoglycerate mutase-like"/>
    <property type="match status" value="1"/>
</dbReference>
<dbReference type="AlphaFoldDB" id="A8ZYE0"/>
<evidence type="ECO:0000313" key="1">
    <source>
        <dbReference type="EMBL" id="ABW68665.1"/>
    </source>
</evidence>
<dbReference type="Pfam" id="PF00300">
    <property type="entry name" value="His_Phos_1"/>
    <property type="match status" value="1"/>
</dbReference>
<accession>A8ZYE0</accession>
<dbReference type="EMBL" id="CP000859">
    <property type="protein sequence ID" value="ABW68665.1"/>
    <property type="molecule type" value="Genomic_DNA"/>
</dbReference>
<dbReference type="InterPro" id="IPR013078">
    <property type="entry name" value="His_Pase_superF_clade-1"/>
</dbReference>
<dbReference type="eggNOG" id="COG0406">
    <property type="taxonomic scope" value="Bacteria"/>
</dbReference>
<dbReference type="HOGENOM" id="CLU_1218195_0_0_7"/>
<dbReference type="OrthoDB" id="191478at2"/>
<keyword evidence="2" id="KW-1185">Reference proteome</keyword>
<reference evidence="1 2" key="1">
    <citation type="submission" date="2007-10" db="EMBL/GenBank/DDBJ databases">
        <title>Complete sequence of Desulfococcus oleovorans Hxd3.</title>
        <authorList>
            <consortium name="US DOE Joint Genome Institute"/>
            <person name="Copeland A."/>
            <person name="Lucas S."/>
            <person name="Lapidus A."/>
            <person name="Barry K."/>
            <person name="Glavina del Rio T."/>
            <person name="Dalin E."/>
            <person name="Tice H."/>
            <person name="Pitluck S."/>
            <person name="Kiss H."/>
            <person name="Brettin T."/>
            <person name="Bruce D."/>
            <person name="Detter J.C."/>
            <person name="Han C."/>
            <person name="Schmutz J."/>
            <person name="Larimer F."/>
            <person name="Land M."/>
            <person name="Hauser L."/>
            <person name="Kyrpides N."/>
            <person name="Kim E."/>
            <person name="Wawrik B."/>
            <person name="Richardson P."/>
        </authorList>
    </citation>
    <scope>NUCLEOTIDE SEQUENCE [LARGE SCALE GENOMIC DNA]</scope>
    <source>
        <strain evidence="2">DSM 6200 / JCM 39069 / Hxd3</strain>
    </source>
</reference>
<proteinExistence type="predicted"/>
<protein>
    <submittedName>
        <fullName evidence="1">Phosphoglycerate mutase</fullName>
    </submittedName>
</protein>
<name>A8ZYE0_DESOH</name>
<dbReference type="STRING" id="96561.Dole_2862"/>
<dbReference type="InterPro" id="IPR029033">
    <property type="entry name" value="His_PPase_superfam"/>
</dbReference>